<name>A0A1N6F9Z1_9FLAO</name>
<keyword evidence="3" id="KW-1185">Reference proteome</keyword>
<accession>A0A1N6F9Z1</accession>
<evidence type="ECO:0000313" key="3">
    <source>
        <dbReference type="Proteomes" id="UP000185207"/>
    </source>
</evidence>
<reference evidence="3" key="1">
    <citation type="submission" date="2016-11" db="EMBL/GenBank/DDBJ databases">
        <authorList>
            <person name="Varghese N."/>
            <person name="Submissions S."/>
        </authorList>
    </citation>
    <scope>NUCLEOTIDE SEQUENCE [LARGE SCALE GENOMIC DNA]</scope>
    <source>
        <strain evidence="3">DSM 27623</strain>
    </source>
</reference>
<dbReference type="STRING" id="1416779.SAMN05444409_1150"/>
<dbReference type="RefSeq" id="WP_074233871.1">
    <property type="nucleotide sequence ID" value="NZ_FSRK01000001.1"/>
</dbReference>
<sequence length="243" mass="27850">MKNIVALSPVFTEDSINLKHASIGSDYNLNRFNLKWDVPEEFRNDVIAVYGEDIYAEIVSSQCDLALLKTEDNWLSNISEKFTKRNIQYGQLEQFINHQNVFIKCSDFKNFKAGVYERVSDIKGFDSVDKESMAFISDVVEWLLEVRCFVLNGKIETYSTYWRDNQFDTNGLSDSEEIELFSFFESFVKDNLDSLPTSIVLDFGIIKDNGWALIEANPAWCSGLYACNAKKALDVIIKSCIKN</sequence>
<dbReference type="Pfam" id="PF18299">
    <property type="entry name" value="R2K_2"/>
    <property type="match status" value="1"/>
</dbReference>
<dbReference type="InterPro" id="IPR041261">
    <property type="entry name" value="R2K_2"/>
</dbReference>
<evidence type="ECO:0000313" key="2">
    <source>
        <dbReference type="EMBL" id="SIN92090.1"/>
    </source>
</evidence>
<dbReference type="Proteomes" id="UP000185207">
    <property type="component" value="Unassembled WGS sequence"/>
</dbReference>
<dbReference type="EMBL" id="FSRK01000001">
    <property type="protein sequence ID" value="SIN92090.1"/>
    <property type="molecule type" value="Genomic_DNA"/>
</dbReference>
<dbReference type="OrthoDB" id="654524at2"/>
<feature type="domain" description="ATP-grasp" evidence="1">
    <location>
        <begin position="82"/>
        <end position="234"/>
    </location>
</feature>
<organism evidence="2 3">
    <name type="scientific">Epilithonimonas zeae</name>
    <dbReference type="NCBI Taxonomy" id="1416779"/>
    <lineage>
        <taxon>Bacteria</taxon>
        <taxon>Pseudomonadati</taxon>
        <taxon>Bacteroidota</taxon>
        <taxon>Flavobacteriia</taxon>
        <taxon>Flavobacteriales</taxon>
        <taxon>Weeksellaceae</taxon>
        <taxon>Chryseobacterium group</taxon>
        <taxon>Epilithonimonas</taxon>
    </lineage>
</organism>
<protein>
    <recommendedName>
        <fullName evidence="1">ATP-grasp domain-containing protein</fullName>
    </recommendedName>
</protein>
<gene>
    <name evidence="2" type="ORF">SAMN05444409_1150</name>
</gene>
<dbReference type="AlphaFoldDB" id="A0A1N6F9Z1"/>
<evidence type="ECO:0000259" key="1">
    <source>
        <dbReference type="Pfam" id="PF18299"/>
    </source>
</evidence>
<proteinExistence type="predicted"/>